<name>A0ABQ9H7T2_9NEOP</name>
<dbReference type="Proteomes" id="UP001159363">
    <property type="component" value="Chromosome 5"/>
</dbReference>
<evidence type="ECO:0000313" key="2">
    <source>
        <dbReference type="Proteomes" id="UP001159363"/>
    </source>
</evidence>
<proteinExistence type="predicted"/>
<protein>
    <submittedName>
        <fullName evidence="1">Uncharacterized protein</fullName>
    </submittedName>
</protein>
<accession>A0ABQ9H7T2</accession>
<sequence length="314" mass="35378">MFFPQFGNILYPATETASFDDLKTFNSSESQSLVKFGYVLTLKALNPANLEKQNVKLVLQVFSEYVTAALSELGEKRNLSTYKGTKANIKIILPWWKIMNVKHPNRGTCKIRTDPLEERFGKYRMLAGSQYNTSVRQVFECGAKLRLRDSLPLVLNSSKYGSIEIKSFDISDACEGKSTLKLSEIIHSITVGEKDLRDLEPGIPVPTYLSGYCVYKLLKKLKCNASHSGLVSDKYFDSSHGLIKELDRGGLQYPHLDVVSIVMHAYAVMAKLISKPHEQEFLNMGNHKQVVVMIATAQLKEELSHLDYVMLDTL</sequence>
<evidence type="ECO:0000313" key="1">
    <source>
        <dbReference type="EMBL" id="KAJ8880367.1"/>
    </source>
</evidence>
<reference evidence="1 2" key="1">
    <citation type="submission" date="2023-02" db="EMBL/GenBank/DDBJ databases">
        <title>LHISI_Scaffold_Assembly.</title>
        <authorList>
            <person name="Stuart O.P."/>
            <person name="Cleave R."/>
            <person name="Magrath M.J.L."/>
            <person name="Mikheyev A.S."/>
        </authorList>
    </citation>
    <scope>NUCLEOTIDE SEQUENCE [LARGE SCALE GENOMIC DNA]</scope>
    <source>
        <strain evidence="1">Daus_M_001</strain>
        <tissue evidence="1">Leg muscle</tissue>
    </source>
</reference>
<keyword evidence="2" id="KW-1185">Reference proteome</keyword>
<comment type="caution">
    <text evidence="1">The sequence shown here is derived from an EMBL/GenBank/DDBJ whole genome shotgun (WGS) entry which is preliminary data.</text>
</comment>
<organism evidence="1 2">
    <name type="scientific">Dryococelus australis</name>
    <dbReference type="NCBI Taxonomy" id="614101"/>
    <lineage>
        <taxon>Eukaryota</taxon>
        <taxon>Metazoa</taxon>
        <taxon>Ecdysozoa</taxon>
        <taxon>Arthropoda</taxon>
        <taxon>Hexapoda</taxon>
        <taxon>Insecta</taxon>
        <taxon>Pterygota</taxon>
        <taxon>Neoptera</taxon>
        <taxon>Polyneoptera</taxon>
        <taxon>Phasmatodea</taxon>
        <taxon>Verophasmatodea</taxon>
        <taxon>Anareolatae</taxon>
        <taxon>Phasmatidae</taxon>
        <taxon>Eurycanthinae</taxon>
        <taxon>Dryococelus</taxon>
    </lineage>
</organism>
<gene>
    <name evidence="1" type="ORF">PR048_016836</name>
</gene>
<dbReference type="EMBL" id="JARBHB010000006">
    <property type="protein sequence ID" value="KAJ8880367.1"/>
    <property type="molecule type" value="Genomic_DNA"/>
</dbReference>